<organism evidence="3">
    <name type="scientific">hydrothermal vent metagenome</name>
    <dbReference type="NCBI Taxonomy" id="652676"/>
    <lineage>
        <taxon>unclassified sequences</taxon>
        <taxon>metagenomes</taxon>
        <taxon>ecological metagenomes</taxon>
    </lineage>
</organism>
<reference evidence="3" key="1">
    <citation type="submission" date="2018-06" db="EMBL/GenBank/DDBJ databases">
        <authorList>
            <person name="Zhirakovskaya E."/>
        </authorList>
    </citation>
    <scope>NUCLEOTIDE SEQUENCE</scope>
</reference>
<dbReference type="AlphaFoldDB" id="A0A3B0YVM5"/>
<dbReference type="InterPro" id="IPR018551">
    <property type="entry name" value="DUF2007"/>
</dbReference>
<evidence type="ECO:0000313" key="3">
    <source>
        <dbReference type="EMBL" id="VAW79537.1"/>
    </source>
</evidence>
<dbReference type="InterPro" id="IPR011322">
    <property type="entry name" value="N-reg_PII-like_a/b"/>
</dbReference>
<name>A0A3B0YVM5_9ZZZZ</name>
<accession>A0A3B0YVM5</accession>
<sequence>MLVTVAWFTNVLEAHIVKGRIESSGIIATIQNEHHVTLDWSLMLAMGFIRVQVSRTDVEQANKILKDIEAGEYDLEHNYSPEVEYIPDPVLFCPRCKSEDVSVGVNTTSWTVKVITVLLLDFIFEIILPLKNYNCRCNKSNFEWKVKKRDGFNWMTIVMIAIIFSLPLSLFAYYLMECQYTAHGVLCN</sequence>
<dbReference type="EMBL" id="UOFL01000174">
    <property type="protein sequence ID" value="VAW79537.1"/>
    <property type="molecule type" value="Genomic_DNA"/>
</dbReference>
<feature type="transmembrane region" description="Helical" evidence="1">
    <location>
        <begin position="110"/>
        <end position="130"/>
    </location>
</feature>
<dbReference type="Pfam" id="PF09413">
    <property type="entry name" value="DUF2007"/>
    <property type="match status" value="1"/>
</dbReference>
<keyword evidence="1" id="KW-0472">Membrane</keyword>
<feature type="domain" description="DUF2007" evidence="2">
    <location>
        <begin position="5"/>
        <end position="69"/>
    </location>
</feature>
<dbReference type="SUPFAM" id="SSF54913">
    <property type="entry name" value="GlnB-like"/>
    <property type="match status" value="1"/>
</dbReference>
<protein>
    <recommendedName>
        <fullName evidence="2">DUF2007 domain-containing protein</fullName>
    </recommendedName>
</protein>
<evidence type="ECO:0000259" key="2">
    <source>
        <dbReference type="Pfam" id="PF09413"/>
    </source>
</evidence>
<keyword evidence="1" id="KW-0812">Transmembrane</keyword>
<keyword evidence="1" id="KW-1133">Transmembrane helix</keyword>
<feature type="transmembrane region" description="Helical" evidence="1">
    <location>
        <begin position="151"/>
        <end position="176"/>
    </location>
</feature>
<proteinExistence type="predicted"/>
<gene>
    <name evidence="3" type="ORF">MNBD_GAMMA12-1218</name>
</gene>
<evidence type="ECO:0000256" key="1">
    <source>
        <dbReference type="SAM" id="Phobius"/>
    </source>
</evidence>